<dbReference type="Pfam" id="PF13545">
    <property type="entry name" value="HTH_Crp_2"/>
    <property type="match status" value="1"/>
</dbReference>
<dbReference type="PROSITE" id="PS50042">
    <property type="entry name" value="CNMP_BINDING_3"/>
    <property type="match status" value="1"/>
</dbReference>
<dbReference type="SUPFAM" id="SSF51206">
    <property type="entry name" value="cAMP-binding domain-like"/>
    <property type="match status" value="1"/>
</dbReference>
<evidence type="ECO:0000313" key="6">
    <source>
        <dbReference type="EMBL" id="MBB5537025.1"/>
    </source>
</evidence>
<dbReference type="PROSITE" id="PS00042">
    <property type="entry name" value="HTH_CRP_1"/>
    <property type="match status" value="1"/>
</dbReference>
<name>A0A7W8UCS1_9HYPH</name>
<dbReference type="InterPro" id="IPR018490">
    <property type="entry name" value="cNMP-bd_dom_sf"/>
</dbReference>
<keyword evidence="7" id="KW-1185">Reference proteome</keyword>
<feature type="domain" description="HTH crp-type" evidence="5">
    <location>
        <begin position="157"/>
        <end position="234"/>
    </location>
</feature>
<proteinExistence type="predicted"/>
<dbReference type="InterPro" id="IPR018335">
    <property type="entry name" value="Tscrpt_reg_HTH_Crp-type_CS"/>
</dbReference>
<dbReference type="InterPro" id="IPR000595">
    <property type="entry name" value="cNMP-bd_dom"/>
</dbReference>
<dbReference type="RefSeq" id="WP_026203961.1">
    <property type="nucleotide sequence ID" value="NZ_JACHBK010000008.1"/>
</dbReference>
<protein>
    <submittedName>
        <fullName evidence="6">CRP/FNR family transcriptional regulator</fullName>
    </submittedName>
</protein>
<feature type="domain" description="Cyclic nucleotide-binding" evidence="4">
    <location>
        <begin position="26"/>
        <end position="143"/>
    </location>
</feature>
<dbReference type="Gene3D" id="1.10.10.10">
    <property type="entry name" value="Winged helix-like DNA-binding domain superfamily/Winged helix DNA-binding domain"/>
    <property type="match status" value="1"/>
</dbReference>
<dbReference type="SUPFAM" id="SSF46785">
    <property type="entry name" value="Winged helix' DNA-binding domain"/>
    <property type="match status" value="1"/>
</dbReference>
<organism evidence="6 7">
    <name type="scientific">Rhizobium giardinii</name>
    <dbReference type="NCBI Taxonomy" id="56731"/>
    <lineage>
        <taxon>Bacteria</taxon>
        <taxon>Pseudomonadati</taxon>
        <taxon>Pseudomonadota</taxon>
        <taxon>Alphaproteobacteria</taxon>
        <taxon>Hyphomicrobiales</taxon>
        <taxon>Rhizobiaceae</taxon>
        <taxon>Rhizobium/Agrobacterium group</taxon>
        <taxon>Rhizobium</taxon>
    </lineage>
</organism>
<evidence type="ECO:0000313" key="7">
    <source>
        <dbReference type="Proteomes" id="UP000585507"/>
    </source>
</evidence>
<dbReference type="SMART" id="SM00100">
    <property type="entry name" value="cNMP"/>
    <property type="match status" value="1"/>
</dbReference>
<dbReference type="InterPro" id="IPR050397">
    <property type="entry name" value="Env_Response_Regulators"/>
</dbReference>
<evidence type="ECO:0000259" key="4">
    <source>
        <dbReference type="PROSITE" id="PS50042"/>
    </source>
</evidence>
<dbReference type="CDD" id="cd00092">
    <property type="entry name" value="HTH_CRP"/>
    <property type="match status" value="1"/>
</dbReference>
<keyword evidence="1" id="KW-0805">Transcription regulation</keyword>
<evidence type="ECO:0000259" key="5">
    <source>
        <dbReference type="PROSITE" id="PS51063"/>
    </source>
</evidence>
<dbReference type="PRINTS" id="PR00034">
    <property type="entry name" value="HTHCRP"/>
</dbReference>
<dbReference type="InterPro" id="IPR014710">
    <property type="entry name" value="RmlC-like_jellyroll"/>
</dbReference>
<reference evidence="6 7" key="1">
    <citation type="submission" date="2020-08" db="EMBL/GenBank/DDBJ databases">
        <title>Genomic Encyclopedia of Type Strains, Phase IV (KMG-V): Genome sequencing to study the core and pangenomes of soil and plant-associated prokaryotes.</title>
        <authorList>
            <person name="Whitman W."/>
        </authorList>
    </citation>
    <scope>NUCLEOTIDE SEQUENCE [LARGE SCALE GENOMIC DNA]</scope>
    <source>
        <strain evidence="6 7">SEMIA 4084</strain>
    </source>
</reference>
<keyword evidence="2" id="KW-0238">DNA-binding</keyword>
<evidence type="ECO:0000256" key="2">
    <source>
        <dbReference type="ARBA" id="ARBA00023125"/>
    </source>
</evidence>
<dbReference type="EMBL" id="JACHBK010000008">
    <property type="protein sequence ID" value="MBB5537025.1"/>
    <property type="molecule type" value="Genomic_DNA"/>
</dbReference>
<comment type="caution">
    <text evidence="6">The sequence shown here is derived from an EMBL/GenBank/DDBJ whole genome shotgun (WGS) entry which is preliminary data.</text>
</comment>
<dbReference type="AlphaFoldDB" id="A0A7W8UCS1"/>
<dbReference type="InterPro" id="IPR036388">
    <property type="entry name" value="WH-like_DNA-bd_sf"/>
</dbReference>
<dbReference type="InterPro" id="IPR036390">
    <property type="entry name" value="WH_DNA-bd_sf"/>
</dbReference>
<dbReference type="GO" id="GO:0003700">
    <property type="term" value="F:DNA-binding transcription factor activity"/>
    <property type="evidence" value="ECO:0007669"/>
    <property type="project" value="InterPro"/>
</dbReference>
<dbReference type="CDD" id="cd00038">
    <property type="entry name" value="CAP_ED"/>
    <property type="match status" value="1"/>
</dbReference>
<dbReference type="PANTHER" id="PTHR24567">
    <property type="entry name" value="CRP FAMILY TRANSCRIPTIONAL REGULATORY PROTEIN"/>
    <property type="match status" value="1"/>
</dbReference>
<sequence length="242" mass="26690">MIERLDIHSAGIPVLCRACEARHRGVCGALDPDQLVALAKTSSKHRVTSGAELIGDMEAVDGFSNILSGVVKLTKTLSDGREQIVGLQFAPDFLGRPFREESALTAQAATDVSLCSFPRATIEGMLKRSPGLEHRLLEQTLRELDEARDWMVTLGRKTAGEKVASFLMLIATYIDPEFDPRSGSAVFDLPLTRAEIADFLGLTIETVSRQLTKLKADKVIEIENNRRITVENIERLRFRAGL</sequence>
<dbReference type="InterPro" id="IPR012318">
    <property type="entry name" value="HTH_CRP"/>
</dbReference>
<dbReference type="Pfam" id="PF00027">
    <property type="entry name" value="cNMP_binding"/>
    <property type="match status" value="1"/>
</dbReference>
<dbReference type="Proteomes" id="UP000585507">
    <property type="component" value="Unassembled WGS sequence"/>
</dbReference>
<evidence type="ECO:0000256" key="3">
    <source>
        <dbReference type="ARBA" id="ARBA00023163"/>
    </source>
</evidence>
<gene>
    <name evidence="6" type="ORF">GGD55_003740</name>
</gene>
<accession>A0A7W8UCS1</accession>
<keyword evidence="3" id="KW-0804">Transcription</keyword>
<dbReference type="GO" id="GO:0003677">
    <property type="term" value="F:DNA binding"/>
    <property type="evidence" value="ECO:0007669"/>
    <property type="project" value="UniProtKB-KW"/>
</dbReference>
<dbReference type="PANTHER" id="PTHR24567:SF75">
    <property type="entry name" value="FUMARATE AND NITRATE REDUCTION REGULATORY PROTEIN"/>
    <property type="match status" value="1"/>
</dbReference>
<dbReference type="Gene3D" id="2.60.120.10">
    <property type="entry name" value="Jelly Rolls"/>
    <property type="match status" value="1"/>
</dbReference>
<evidence type="ECO:0000256" key="1">
    <source>
        <dbReference type="ARBA" id="ARBA00023015"/>
    </source>
</evidence>
<dbReference type="PROSITE" id="PS51063">
    <property type="entry name" value="HTH_CRP_2"/>
    <property type="match status" value="1"/>
</dbReference>
<dbReference type="SMART" id="SM00419">
    <property type="entry name" value="HTH_CRP"/>
    <property type="match status" value="1"/>
</dbReference>
<dbReference type="GO" id="GO:0005829">
    <property type="term" value="C:cytosol"/>
    <property type="evidence" value="ECO:0007669"/>
    <property type="project" value="TreeGrafter"/>
</dbReference>